<dbReference type="GeneID" id="94840449"/>
<gene>
    <name evidence="6" type="ORF">TRFO_27748</name>
</gene>
<evidence type="ECO:0000256" key="1">
    <source>
        <dbReference type="ARBA" id="ARBA00004409"/>
    </source>
</evidence>
<dbReference type="Gene3D" id="1.20.58.90">
    <property type="match status" value="1"/>
</dbReference>
<organism evidence="6 7">
    <name type="scientific">Tritrichomonas foetus</name>
    <dbReference type="NCBI Taxonomy" id="1144522"/>
    <lineage>
        <taxon>Eukaryota</taxon>
        <taxon>Metamonada</taxon>
        <taxon>Parabasalia</taxon>
        <taxon>Tritrichomonadida</taxon>
        <taxon>Tritrichomonadidae</taxon>
        <taxon>Tritrichomonas</taxon>
    </lineage>
</organism>
<comment type="caution">
    <text evidence="6">The sequence shown here is derived from an EMBL/GenBank/DDBJ whole genome shotgun (WGS) entry which is preliminary data.</text>
</comment>
<evidence type="ECO:0000313" key="7">
    <source>
        <dbReference type="Proteomes" id="UP000179807"/>
    </source>
</evidence>
<dbReference type="Proteomes" id="UP000179807">
    <property type="component" value="Unassembled WGS sequence"/>
</dbReference>
<keyword evidence="4" id="KW-1133">Transmembrane helix</keyword>
<proteinExistence type="predicted"/>
<keyword evidence="7" id="KW-1185">Reference proteome</keyword>
<dbReference type="VEuPathDB" id="TrichDB:TRFO_27748"/>
<dbReference type="CDD" id="cd15841">
    <property type="entry name" value="SNARE_Qc"/>
    <property type="match status" value="1"/>
</dbReference>
<evidence type="ECO:0000259" key="5">
    <source>
        <dbReference type="PROSITE" id="PS50192"/>
    </source>
</evidence>
<keyword evidence="3" id="KW-0333">Golgi apparatus</keyword>
<dbReference type="SUPFAM" id="SSF58038">
    <property type="entry name" value="SNARE fusion complex"/>
    <property type="match status" value="1"/>
</dbReference>
<name>A0A1J4JZT4_9EUKA</name>
<evidence type="ECO:0000256" key="4">
    <source>
        <dbReference type="SAM" id="Phobius"/>
    </source>
</evidence>
<sequence>MDPFYLIKQEILTDIEHIHELIDTRNDMIHDHRGINIDVFKKLGAQMTNESTAVRGLLKDIKESIDHVRANPEQFQVSELELNNRTSFVQNTENELNEIDEKIKDQSNNQKVLYKSNFESKSTIDNNNNFEGNPNNGNAQSSLLEEHAEQINMIEESVSMQLQIAREIGHEFDDQQEIIIQLDENITSADEAMKSVTAKIKNILENEGKLPTSLAFGLSILLIILLFFAI</sequence>
<evidence type="ECO:0000256" key="2">
    <source>
        <dbReference type="ARBA" id="ARBA00022927"/>
    </source>
</evidence>
<dbReference type="PROSITE" id="PS50192">
    <property type="entry name" value="T_SNARE"/>
    <property type="match status" value="1"/>
</dbReference>
<evidence type="ECO:0000256" key="3">
    <source>
        <dbReference type="ARBA" id="ARBA00023034"/>
    </source>
</evidence>
<dbReference type="Pfam" id="PF09177">
    <property type="entry name" value="STX6_10_61_N"/>
    <property type="match status" value="1"/>
</dbReference>
<accession>A0A1J4JZT4</accession>
<dbReference type="InterPro" id="IPR015260">
    <property type="entry name" value="Syntaxin-6/10/61_N"/>
</dbReference>
<keyword evidence="2" id="KW-0813">Transport</keyword>
<evidence type="ECO:0000313" key="6">
    <source>
        <dbReference type="EMBL" id="OHT04673.1"/>
    </source>
</evidence>
<dbReference type="GO" id="GO:0015031">
    <property type="term" value="P:protein transport"/>
    <property type="evidence" value="ECO:0007669"/>
    <property type="project" value="UniProtKB-KW"/>
</dbReference>
<dbReference type="RefSeq" id="XP_068357809.1">
    <property type="nucleotide sequence ID" value="XM_068505745.1"/>
</dbReference>
<dbReference type="EMBL" id="MLAK01000784">
    <property type="protein sequence ID" value="OHT04673.1"/>
    <property type="molecule type" value="Genomic_DNA"/>
</dbReference>
<protein>
    <recommendedName>
        <fullName evidence="5">t-SNARE coiled-coil homology domain-containing protein</fullName>
    </recommendedName>
</protein>
<dbReference type="AlphaFoldDB" id="A0A1J4JZT4"/>
<dbReference type="GO" id="GO:0048193">
    <property type="term" value="P:Golgi vesicle transport"/>
    <property type="evidence" value="ECO:0007669"/>
    <property type="project" value="InterPro"/>
</dbReference>
<dbReference type="SUPFAM" id="SSF47661">
    <property type="entry name" value="t-snare proteins"/>
    <property type="match status" value="1"/>
</dbReference>
<dbReference type="InterPro" id="IPR010989">
    <property type="entry name" value="SNARE"/>
</dbReference>
<dbReference type="InterPro" id="IPR000727">
    <property type="entry name" value="T_SNARE_dom"/>
</dbReference>
<comment type="subcellular location">
    <subcellularLocation>
        <location evidence="1">Golgi apparatus membrane</location>
        <topology evidence="1">Single-pass type IV membrane protein</topology>
    </subcellularLocation>
</comment>
<keyword evidence="4" id="KW-0812">Transmembrane</keyword>
<keyword evidence="2" id="KW-0653">Protein transport</keyword>
<dbReference type="Gene3D" id="1.20.5.110">
    <property type="match status" value="1"/>
</dbReference>
<dbReference type="GO" id="GO:0000139">
    <property type="term" value="C:Golgi membrane"/>
    <property type="evidence" value="ECO:0007669"/>
    <property type="project" value="UniProtKB-SubCell"/>
</dbReference>
<dbReference type="OrthoDB" id="546861at2759"/>
<reference evidence="6" key="1">
    <citation type="submission" date="2016-10" db="EMBL/GenBank/DDBJ databases">
        <authorList>
            <person name="Benchimol M."/>
            <person name="Almeida L.G."/>
            <person name="Vasconcelos A.T."/>
            <person name="Perreira-Neves A."/>
            <person name="Rosa I.A."/>
            <person name="Tasca T."/>
            <person name="Bogo M.R."/>
            <person name="de Souza W."/>
        </authorList>
    </citation>
    <scope>NUCLEOTIDE SEQUENCE [LARGE SCALE GENOMIC DNA]</scope>
    <source>
        <strain evidence="6">K</strain>
    </source>
</reference>
<feature type="domain" description="T-SNARE coiled-coil homology" evidence="5">
    <location>
        <begin position="141"/>
        <end position="203"/>
    </location>
</feature>
<keyword evidence="4" id="KW-0472">Membrane</keyword>
<feature type="transmembrane region" description="Helical" evidence="4">
    <location>
        <begin position="210"/>
        <end position="229"/>
    </location>
</feature>